<dbReference type="InterPro" id="IPR029787">
    <property type="entry name" value="Nucleotide_cyclase"/>
</dbReference>
<dbReference type="SUPFAM" id="SSF55073">
    <property type="entry name" value="Nucleotide cyclase"/>
    <property type="match status" value="1"/>
</dbReference>
<dbReference type="Pfam" id="PF00990">
    <property type="entry name" value="GGDEF"/>
    <property type="match status" value="1"/>
</dbReference>
<dbReference type="PROSITE" id="PS50887">
    <property type="entry name" value="GGDEF"/>
    <property type="match status" value="1"/>
</dbReference>
<reference evidence="2 3" key="1">
    <citation type="submission" date="2006-08" db="EMBL/GenBank/DDBJ databases">
        <title>Complete sequence of Shewanella frigidimarina NCIMB 400.</title>
        <authorList>
            <consortium name="US DOE Joint Genome Institute"/>
            <person name="Copeland A."/>
            <person name="Lucas S."/>
            <person name="Lapidus A."/>
            <person name="Barry K."/>
            <person name="Detter J.C."/>
            <person name="Glavina del Rio T."/>
            <person name="Hammon N."/>
            <person name="Israni S."/>
            <person name="Dalin E."/>
            <person name="Tice H."/>
            <person name="Pitluck S."/>
            <person name="Fredrickson J.K."/>
            <person name="Kolker E."/>
            <person name="McCuel L.A."/>
            <person name="DiChristina T."/>
            <person name="Nealson K.H."/>
            <person name="Newman D."/>
            <person name="Tiedje J.M."/>
            <person name="Zhou J."/>
            <person name="Romine M.F."/>
            <person name="Culley D.E."/>
            <person name="Serres M."/>
            <person name="Chertkov O."/>
            <person name="Brettin T."/>
            <person name="Bruce D."/>
            <person name="Han C."/>
            <person name="Tapia R."/>
            <person name="Gilna P."/>
            <person name="Schmutz J."/>
            <person name="Larimer F."/>
            <person name="Land M."/>
            <person name="Hauser L."/>
            <person name="Kyrpides N."/>
            <person name="Mikhailova N."/>
            <person name="Richardson P."/>
        </authorList>
    </citation>
    <scope>NUCLEOTIDE SEQUENCE [LARGE SCALE GENOMIC DNA]</scope>
    <source>
        <strain evidence="2 3">NCIMB 400</strain>
    </source>
</reference>
<proteinExistence type="predicted"/>
<dbReference type="InterPro" id="IPR043128">
    <property type="entry name" value="Rev_trsase/Diguanyl_cyclase"/>
</dbReference>
<evidence type="ECO:0000313" key="2">
    <source>
        <dbReference type="EMBL" id="ABI70189.1"/>
    </source>
</evidence>
<dbReference type="STRING" id="318167.Sfri_0326"/>
<dbReference type="InterPro" id="IPR000160">
    <property type="entry name" value="GGDEF_dom"/>
</dbReference>
<dbReference type="InterPro" id="IPR052163">
    <property type="entry name" value="DGC-Regulatory_Protein"/>
</dbReference>
<dbReference type="AlphaFoldDB" id="Q088X6"/>
<evidence type="ECO:0000259" key="1">
    <source>
        <dbReference type="PROSITE" id="PS50887"/>
    </source>
</evidence>
<evidence type="ECO:0000313" key="3">
    <source>
        <dbReference type="Proteomes" id="UP000000684"/>
    </source>
</evidence>
<accession>Q088X6</accession>
<organism evidence="2 3">
    <name type="scientific">Shewanella frigidimarina (strain NCIMB 400)</name>
    <dbReference type="NCBI Taxonomy" id="318167"/>
    <lineage>
        <taxon>Bacteria</taxon>
        <taxon>Pseudomonadati</taxon>
        <taxon>Pseudomonadota</taxon>
        <taxon>Gammaproteobacteria</taxon>
        <taxon>Alteromonadales</taxon>
        <taxon>Shewanellaceae</taxon>
        <taxon>Shewanella</taxon>
    </lineage>
</organism>
<dbReference type="Proteomes" id="UP000000684">
    <property type="component" value="Chromosome"/>
</dbReference>
<dbReference type="KEGG" id="sfr:Sfri_0326"/>
<name>Q088X6_SHEFN</name>
<dbReference type="OrthoDB" id="9812260at2"/>
<keyword evidence="3" id="KW-1185">Reference proteome</keyword>
<protein>
    <submittedName>
        <fullName evidence="2">Response regulator receiver modulated diguanylate cyclase/phosphodiesterase with PAS/PAC sensor(S)</fullName>
    </submittedName>
</protein>
<dbReference type="HOGENOM" id="CLU_2828840_0_0_6"/>
<dbReference type="EMBL" id="CP000447">
    <property type="protein sequence ID" value="ABI70189.1"/>
    <property type="molecule type" value="Genomic_DNA"/>
</dbReference>
<sequence length="66" mass="7094">MATASSILELIKQPFQIGTYSLTISACIGAAIYKGVDRDTDSLIHRADVAMYQAKYAGKSQVILAD</sequence>
<dbReference type="PANTHER" id="PTHR46663">
    <property type="entry name" value="DIGUANYLATE CYCLASE DGCT-RELATED"/>
    <property type="match status" value="1"/>
</dbReference>
<gene>
    <name evidence="2" type="ordered locus">Sfri_0326</name>
</gene>
<dbReference type="Gene3D" id="3.30.70.270">
    <property type="match status" value="1"/>
</dbReference>
<feature type="domain" description="GGDEF" evidence="1">
    <location>
        <begin position="1"/>
        <end position="66"/>
    </location>
</feature>
<dbReference type="PANTHER" id="PTHR46663:SF2">
    <property type="entry name" value="GGDEF DOMAIN-CONTAINING PROTEIN"/>
    <property type="match status" value="1"/>
</dbReference>